<dbReference type="PANTHER" id="PTHR22893">
    <property type="entry name" value="NADH OXIDOREDUCTASE-RELATED"/>
    <property type="match status" value="1"/>
</dbReference>
<dbReference type="SUPFAM" id="SSF51395">
    <property type="entry name" value="FMN-linked oxidoreductases"/>
    <property type="match status" value="1"/>
</dbReference>
<evidence type="ECO:0000259" key="1">
    <source>
        <dbReference type="Pfam" id="PF00724"/>
    </source>
</evidence>
<gene>
    <name evidence="2" type="ORF">OL497_23040</name>
</gene>
<dbReference type="EMBL" id="JAPDNS010000002">
    <property type="protein sequence ID" value="MCW3486792.1"/>
    <property type="molecule type" value="Genomic_DNA"/>
</dbReference>
<dbReference type="CDD" id="cd02933">
    <property type="entry name" value="OYE_like_FMN"/>
    <property type="match status" value="1"/>
</dbReference>
<sequence length="393" mass="43676">MMVCINNDVYLPVFDQYGNYENGNMKLFEKTQLGGVNLKNRMAMAAMTRGRTDINGLVGDMTIEYYTQRAGAGLLFTEAIRISEEATGSPFTPGIFTGQQIEAWKKVTAAVHDKGGVIIAQLWHAGRMGHSADRNGKLPFAPSPLPIRGMQHFTSQGKKDYEIPREMTIPEIRQTIMDFGQAAKNAVAAGFDGVQLHAANGCLPNQFLAESANQRTDRYGGNIPNNTRFVLEVMQELISAVGSKKVGVKISPFHPYGDIILDNPSATYTYLIEEFNKLDFAHVELMRRSPFFPSPEHYAADNEIEFFGRKVRQTVIANAGYDKASGEAELEKGIAKLISFGKLYIANPDLPERFEKNVALSEPDRATIYGGGKHGYIDYPLWNEYNAIKIKDN</sequence>
<accession>A0ABT3IS26</accession>
<dbReference type="Pfam" id="PF00724">
    <property type="entry name" value="Oxidored_FMN"/>
    <property type="match status" value="1"/>
</dbReference>
<dbReference type="InterPro" id="IPR045247">
    <property type="entry name" value="Oye-like"/>
</dbReference>
<evidence type="ECO:0000313" key="2">
    <source>
        <dbReference type="EMBL" id="MCW3486792.1"/>
    </source>
</evidence>
<evidence type="ECO:0000313" key="3">
    <source>
        <dbReference type="Proteomes" id="UP001207742"/>
    </source>
</evidence>
<dbReference type="PANTHER" id="PTHR22893:SF91">
    <property type="entry name" value="NADPH DEHYDROGENASE 2-RELATED"/>
    <property type="match status" value="1"/>
</dbReference>
<keyword evidence="3" id="KW-1185">Reference proteome</keyword>
<feature type="domain" description="NADH:flavin oxidoreductase/NADH oxidase N-terminal" evidence="1">
    <location>
        <begin position="26"/>
        <end position="359"/>
    </location>
</feature>
<dbReference type="InterPro" id="IPR013785">
    <property type="entry name" value="Aldolase_TIM"/>
</dbReference>
<proteinExistence type="predicted"/>
<organism evidence="2 3">
    <name type="scientific">Chitinophaga nivalis</name>
    <dbReference type="NCBI Taxonomy" id="2991709"/>
    <lineage>
        <taxon>Bacteria</taxon>
        <taxon>Pseudomonadati</taxon>
        <taxon>Bacteroidota</taxon>
        <taxon>Chitinophagia</taxon>
        <taxon>Chitinophagales</taxon>
        <taxon>Chitinophagaceae</taxon>
        <taxon>Chitinophaga</taxon>
    </lineage>
</organism>
<dbReference type="RefSeq" id="WP_264733607.1">
    <property type="nucleotide sequence ID" value="NZ_JAPDNR010000001.1"/>
</dbReference>
<dbReference type="Proteomes" id="UP001207742">
    <property type="component" value="Unassembled WGS sequence"/>
</dbReference>
<reference evidence="2 3" key="1">
    <citation type="submission" date="2022-10" db="EMBL/GenBank/DDBJ databases">
        <title>Chitinophaga nivalis PC15 sp. nov., isolated from Pyeongchang county, South Korea.</title>
        <authorList>
            <person name="Trinh H.N."/>
        </authorList>
    </citation>
    <scope>NUCLEOTIDE SEQUENCE [LARGE SCALE GENOMIC DNA]</scope>
    <source>
        <strain evidence="2 3">PC14</strain>
    </source>
</reference>
<dbReference type="Gene3D" id="3.20.20.70">
    <property type="entry name" value="Aldolase class I"/>
    <property type="match status" value="1"/>
</dbReference>
<protein>
    <submittedName>
        <fullName evidence="2">Alkene reductase</fullName>
    </submittedName>
</protein>
<name>A0ABT3IS26_9BACT</name>
<dbReference type="InterPro" id="IPR001155">
    <property type="entry name" value="OxRdtase_FMN_N"/>
</dbReference>
<comment type="caution">
    <text evidence="2">The sequence shown here is derived from an EMBL/GenBank/DDBJ whole genome shotgun (WGS) entry which is preliminary data.</text>
</comment>